<dbReference type="CDD" id="cd07036">
    <property type="entry name" value="TPP_PYR_E1-PDHc-beta_like"/>
    <property type="match status" value="1"/>
</dbReference>
<evidence type="ECO:0000256" key="2">
    <source>
        <dbReference type="ARBA" id="ARBA00023002"/>
    </source>
</evidence>
<dbReference type="InterPro" id="IPR033248">
    <property type="entry name" value="Transketolase_C"/>
</dbReference>
<comment type="cofactor">
    <cofactor evidence="1">
        <name>thiamine diphosphate</name>
        <dbReference type="ChEBI" id="CHEBI:58937"/>
    </cofactor>
</comment>
<evidence type="ECO:0000259" key="4">
    <source>
        <dbReference type="SMART" id="SM00861"/>
    </source>
</evidence>
<dbReference type="InterPro" id="IPR005475">
    <property type="entry name" value="Transketolase-like_Pyr-bd"/>
</dbReference>
<dbReference type="SUPFAM" id="SSF52922">
    <property type="entry name" value="TK C-terminal domain-like"/>
    <property type="match status" value="1"/>
</dbReference>
<proteinExistence type="predicted"/>
<organism evidence="5 6">
    <name type="scientific">Candidatus Phytoplasma sacchari</name>
    <dbReference type="NCBI Taxonomy" id="2609813"/>
    <lineage>
        <taxon>Bacteria</taxon>
        <taxon>Bacillati</taxon>
        <taxon>Mycoplasmatota</taxon>
        <taxon>Mollicutes</taxon>
        <taxon>Acholeplasmatales</taxon>
        <taxon>Acholeplasmataceae</taxon>
        <taxon>Candidatus Phytoplasma</taxon>
        <taxon>16SrXI (Rice yellow dwarf group)</taxon>
    </lineage>
</organism>
<evidence type="ECO:0000256" key="3">
    <source>
        <dbReference type="ARBA" id="ARBA00023052"/>
    </source>
</evidence>
<name>A0ABY7M3Q0_9MOLU</name>
<dbReference type="SUPFAM" id="SSF52518">
    <property type="entry name" value="Thiamin diphosphate-binding fold (THDP-binding)"/>
    <property type="match status" value="1"/>
</dbReference>
<dbReference type="SMART" id="SM00861">
    <property type="entry name" value="Transket_pyr"/>
    <property type="match status" value="1"/>
</dbReference>
<dbReference type="PANTHER" id="PTHR43257:SF2">
    <property type="entry name" value="PYRUVATE DEHYDROGENASE E1 COMPONENT SUBUNIT BETA"/>
    <property type="match status" value="1"/>
</dbReference>
<feature type="domain" description="Transketolase-like pyrimidine-binding" evidence="4">
    <location>
        <begin position="4"/>
        <end position="179"/>
    </location>
</feature>
<sequence length="332" mass="37071">MALLNLLESIRHTLDLQLSKNDKIVLFGQDIGKLGGVFRLTSGLQTKYSEKRVFDTPICESSIVGSAIGMAINGLRPIAEIQFDGFVYVGLQDLVSHAARMRNRSRNNFYCPMVLKFPVGGGVKALEHHSESLEVVLGSFPGLKVVVPSNPYDAKGLLIAAINDDNPVIYMEPKILYRGAKEEVPEEEYEIEIGKAKIVKEGKDITLVAWSSAVNMAKLAIKKLEEEDNGISVELIDLRTINPIDRETIFNSVKKTGRFLVVHEATKTFGPAAELIALVNEYVFKYLKEAPRRVTGFDIIMPLARGEYHQMINSEKIIYSIKNNFKTIRKNS</sequence>
<dbReference type="Gene3D" id="3.40.50.920">
    <property type="match status" value="1"/>
</dbReference>
<protein>
    <submittedName>
        <fullName evidence="5">Alpha-ketoacid dehydrogenase subunit beta</fullName>
    </submittedName>
</protein>
<dbReference type="InterPro" id="IPR009014">
    <property type="entry name" value="Transketo_C/PFOR_II"/>
</dbReference>
<dbReference type="Gene3D" id="3.40.50.970">
    <property type="match status" value="1"/>
</dbReference>
<evidence type="ECO:0000313" key="6">
    <source>
        <dbReference type="Proteomes" id="UP001210120"/>
    </source>
</evidence>
<dbReference type="Proteomes" id="UP001210120">
    <property type="component" value="Chromosome"/>
</dbReference>
<dbReference type="Pfam" id="PF02780">
    <property type="entry name" value="Transketolase_C"/>
    <property type="match status" value="1"/>
</dbReference>
<evidence type="ECO:0000256" key="1">
    <source>
        <dbReference type="ARBA" id="ARBA00001964"/>
    </source>
</evidence>
<dbReference type="EMBL" id="CP115156">
    <property type="protein sequence ID" value="WBL31538.1"/>
    <property type="molecule type" value="Genomic_DNA"/>
</dbReference>
<gene>
    <name evidence="5" type="ORF">O7R10_00535</name>
</gene>
<keyword evidence="2" id="KW-0560">Oxidoreductase</keyword>
<keyword evidence="3" id="KW-0786">Thiamine pyrophosphate</keyword>
<evidence type="ECO:0000313" key="5">
    <source>
        <dbReference type="EMBL" id="WBL31538.1"/>
    </source>
</evidence>
<accession>A0ABY7M3Q0</accession>
<dbReference type="Pfam" id="PF02779">
    <property type="entry name" value="Transket_pyr"/>
    <property type="match status" value="1"/>
</dbReference>
<dbReference type="PANTHER" id="PTHR43257">
    <property type="entry name" value="PYRUVATE DEHYDROGENASE E1 COMPONENT BETA SUBUNIT"/>
    <property type="match status" value="1"/>
</dbReference>
<reference evidence="5" key="1">
    <citation type="submission" date="2022-12" db="EMBL/GenBank/DDBJ databases">
        <title>Genomic Characterization of Candidatus Phytoplasma sacchari in China.</title>
        <authorList>
            <person name="Zhang R.-Y."/>
        </authorList>
    </citation>
    <scope>NUCLEOTIDE SEQUENCE [LARGE SCALE GENOMIC DNA]</scope>
    <source>
        <strain evidence="5">SCWL1</strain>
    </source>
</reference>
<keyword evidence="6" id="KW-1185">Reference proteome</keyword>
<dbReference type="InterPro" id="IPR029061">
    <property type="entry name" value="THDP-binding"/>
</dbReference>